<feature type="compositionally biased region" description="Basic and acidic residues" evidence="1">
    <location>
        <begin position="67"/>
        <end position="86"/>
    </location>
</feature>
<protein>
    <submittedName>
        <fullName evidence="2">Uncharacterized protein</fullName>
    </submittedName>
</protein>
<organism evidence="2 3">
    <name type="scientific">Streptomyces fodineus</name>
    <dbReference type="NCBI Taxonomy" id="1904616"/>
    <lineage>
        <taxon>Bacteria</taxon>
        <taxon>Bacillati</taxon>
        <taxon>Actinomycetota</taxon>
        <taxon>Actinomycetes</taxon>
        <taxon>Kitasatosporales</taxon>
        <taxon>Streptomycetaceae</taxon>
        <taxon>Streptomyces</taxon>
    </lineage>
</organism>
<evidence type="ECO:0000256" key="1">
    <source>
        <dbReference type="SAM" id="MobiDB-lite"/>
    </source>
</evidence>
<dbReference type="RefSeq" id="WP_069782444.1">
    <property type="nucleotide sequence ID" value="NZ_CP017248.1"/>
</dbReference>
<accession>A0A1D7YKP6</accession>
<evidence type="ECO:0000313" key="2">
    <source>
        <dbReference type="EMBL" id="AOR35929.1"/>
    </source>
</evidence>
<proteinExistence type="predicted"/>
<dbReference type="EMBL" id="CP017248">
    <property type="protein sequence ID" value="AOR35929.1"/>
    <property type="molecule type" value="Genomic_DNA"/>
</dbReference>
<dbReference type="AlphaFoldDB" id="A0A1D7YKP6"/>
<reference evidence="3" key="1">
    <citation type="submission" date="2016-09" db="EMBL/GenBank/DDBJ databases">
        <title>Streptomyces puniciscabiei strain:TW1S1 Genome sequencing and assembly.</title>
        <authorList>
            <person name="Kim M.-K."/>
            <person name="Kim S.B."/>
        </authorList>
    </citation>
    <scope>NUCLEOTIDE SEQUENCE [LARGE SCALE GENOMIC DNA]</scope>
    <source>
        <strain evidence="3">TW1S1</strain>
    </source>
</reference>
<feature type="region of interest" description="Disordered" evidence="1">
    <location>
        <begin position="1"/>
        <end position="110"/>
    </location>
</feature>
<sequence length="110" mass="11903">MTGAAREAAERADPALFDGDGTDGLLLSCARTSQRHHALRPVPSTAVPSRRQLPGGTSEPPEEQDESDLHALRAHPARELPEEIGPHPRPTPYPMADHRHGSCTTGTRSW</sequence>
<gene>
    <name evidence="2" type="ORF">BFF78_37060</name>
</gene>
<dbReference type="KEGG" id="spun:BFF78_37060"/>
<keyword evidence="3" id="KW-1185">Reference proteome</keyword>
<evidence type="ECO:0000313" key="3">
    <source>
        <dbReference type="Proteomes" id="UP000094960"/>
    </source>
</evidence>
<name>A0A1D7YKP6_9ACTN</name>
<dbReference type="Proteomes" id="UP000094960">
    <property type="component" value="Chromosome"/>
</dbReference>